<gene>
    <name evidence="1" type="ORF">ENT96_00170</name>
</gene>
<protein>
    <submittedName>
        <fullName evidence="1">Uncharacterized protein</fullName>
    </submittedName>
</protein>
<accession>A0A7V4ABA7</accession>
<proteinExistence type="predicted"/>
<reference evidence="1" key="1">
    <citation type="journal article" date="2020" name="mSystems">
        <title>Genome- and Community-Level Interaction Insights into Carbon Utilization and Element Cycling Functions of Hydrothermarchaeota in Hydrothermal Sediment.</title>
        <authorList>
            <person name="Zhou Z."/>
            <person name="Liu Y."/>
            <person name="Xu W."/>
            <person name="Pan J."/>
            <person name="Luo Z.H."/>
            <person name="Li M."/>
        </authorList>
    </citation>
    <scope>NUCLEOTIDE SEQUENCE [LARGE SCALE GENOMIC DNA]</scope>
    <source>
        <strain evidence="1">SpSt-626</strain>
    </source>
</reference>
<organism evidence="1">
    <name type="scientific">candidate division WOR-3 bacterium</name>
    <dbReference type="NCBI Taxonomy" id="2052148"/>
    <lineage>
        <taxon>Bacteria</taxon>
        <taxon>Bacteria division WOR-3</taxon>
    </lineage>
</organism>
<dbReference type="AlphaFoldDB" id="A0A7V4ABA7"/>
<evidence type="ECO:0000313" key="1">
    <source>
        <dbReference type="EMBL" id="HGM97455.1"/>
    </source>
</evidence>
<dbReference type="EMBL" id="DTAR01000018">
    <property type="protein sequence ID" value="HGM97455.1"/>
    <property type="molecule type" value="Genomic_DNA"/>
</dbReference>
<sequence length="284" mass="33160">MVVLLFFAFLKAQQIILPTKDNFEFIVKVSVKDTEIPSPPYGTRYVYEYTLINSPSSGQPICVYEIPWSAEYYYPSLYHYLKGDTSFSRVGYSTIPKRASWPDLCIQPGETASGFVFITKELPSISDAYAEGLDTLIFTPEVYGLSEDIMEDTLRKIYYERTPYGPGKVYKTVGPGPLPPGWWEGDSTMYFVSDSGFYHLIDKTNKCFEQNWLLERAKNHLISMYERALRHYQNNRVEQAQRVLKQVMSYLERERGNLVFDEAFYILYYRTKFVREHLAWPAKK</sequence>
<comment type="caution">
    <text evidence="1">The sequence shown here is derived from an EMBL/GenBank/DDBJ whole genome shotgun (WGS) entry which is preliminary data.</text>
</comment>
<name>A0A7V4ABA7_UNCW3</name>